<proteinExistence type="predicted"/>
<evidence type="ECO:0000313" key="1">
    <source>
        <dbReference type="EMBL" id="MFC4604910.1"/>
    </source>
</evidence>
<dbReference type="EMBL" id="JBHSFO010000008">
    <property type="protein sequence ID" value="MFC4604910.1"/>
    <property type="molecule type" value="Genomic_DNA"/>
</dbReference>
<reference evidence="2" key="1">
    <citation type="journal article" date="2019" name="Int. J. Syst. Evol. Microbiol.">
        <title>The Global Catalogue of Microorganisms (GCM) 10K type strain sequencing project: providing services to taxonomists for standard genome sequencing and annotation.</title>
        <authorList>
            <consortium name="The Broad Institute Genomics Platform"/>
            <consortium name="The Broad Institute Genome Sequencing Center for Infectious Disease"/>
            <person name="Wu L."/>
            <person name="Ma J."/>
        </authorList>
    </citation>
    <scope>NUCLEOTIDE SEQUENCE [LARGE SCALE GENOMIC DNA]</scope>
    <source>
        <strain evidence="2">CCUG 54520</strain>
    </source>
</reference>
<evidence type="ECO:0000313" key="2">
    <source>
        <dbReference type="Proteomes" id="UP001595914"/>
    </source>
</evidence>
<keyword evidence="2" id="KW-1185">Reference proteome</keyword>
<protein>
    <submittedName>
        <fullName evidence="1">Uncharacterized protein</fullName>
    </submittedName>
</protein>
<name>A0ABV9FVS4_9NOCA</name>
<gene>
    <name evidence="1" type="ORF">ACFO6S_14525</name>
</gene>
<dbReference type="Proteomes" id="UP001595914">
    <property type="component" value="Unassembled WGS sequence"/>
</dbReference>
<accession>A0ABV9FVS4</accession>
<organism evidence="1 2">
    <name type="scientific">Rhodococcus kronopolitis</name>
    <dbReference type="NCBI Taxonomy" id="1460226"/>
    <lineage>
        <taxon>Bacteria</taxon>
        <taxon>Bacillati</taxon>
        <taxon>Actinomycetota</taxon>
        <taxon>Actinomycetes</taxon>
        <taxon>Mycobacteriales</taxon>
        <taxon>Nocardiaceae</taxon>
        <taxon>Rhodococcus</taxon>
    </lineage>
</organism>
<sequence length="74" mass="8039">MRALGHLDDYSVDEAVAVTASSDWTARETAPGPRRHGFGKLIAPRALRRLRVADDGRTRGLIGIDARPTTAARE</sequence>
<dbReference type="RefSeq" id="WP_378418087.1">
    <property type="nucleotide sequence ID" value="NZ_JBHSFO010000008.1"/>
</dbReference>
<comment type="caution">
    <text evidence="1">The sequence shown here is derived from an EMBL/GenBank/DDBJ whole genome shotgun (WGS) entry which is preliminary data.</text>
</comment>